<proteinExistence type="predicted"/>
<dbReference type="EnsemblPlants" id="Zm00001eb005430_T001">
    <property type="protein sequence ID" value="Zm00001eb005430_P001"/>
    <property type="gene ID" value="Zm00001eb005430"/>
</dbReference>
<sequence>MARTFRPGTELCLCFSFSGARPSWPHGVADYFSSLPTSHHPVLPERYSRSSSRGGKSRVKPWPQHGPGEVTGLWAQIGRQSSMLAPRLHSTTPHSTAVTSCGRPPPPSAPRTRGVGVVCNGQSAQRIEERALQEDYKAAVGTHWWLETSWIFFPLRCAGRRGPSLLSSPQSTHTVCGGSCCCPCLPKKTSPTLLFCSVIAEFASPHLHQRAETTRSRPSKARRTRERQQAPGRDQSSVHGEPKGAGPRRGGRQRLDDGAGVRGLGHEERRAAGLLHGLLQDPRDAQAEQEGALPRQPRRRRRPPRPRPEAAAQYRPAQARPPPPRPRRRPLPNGREEVPELLPVLYQGLKRCCSSACSPCVFFSQQNTCEQSGLGFVKYPVSKNV</sequence>
<evidence type="ECO:0000256" key="1">
    <source>
        <dbReference type="SAM" id="MobiDB-lite"/>
    </source>
</evidence>
<feature type="region of interest" description="Disordered" evidence="1">
    <location>
        <begin position="279"/>
        <end position="336"/>
    </location>
</feature>
<reference evidence="2" key="3">
    <citation type="submission" date="2021-05" db="UniProtKB">
        <authorList>
            <consortium name="EnsemblPlants"/>
        </authorList>
    </citation>
    <scope>IDENTIFICATION</scope>
    <source>
        <strain evidence="2">cv. B73</strain>
    </source>
</reference>
<keyword evidence="3" id="KW-1185">Reference proteome</keyword>
<dbReference type="Gramene" id="Zm00001eb005430_T001">
    <property type="protein sequence ID" value="Zm00001eb005430_P001"/>
    <property type="gene ID" value="Zm00001eb005430"/>
</dbReference>
<feature type="region of interest" description="Disordered" evidence="1">
    <location>
        <begin position="208"/>
        <end position="260"/>
    </location>
</feature>
<feature type="region of interest" description="Disordered" evidence="1">
    <location>
        <begin position="91"/>
        <end position="114"/>
    </location>
</feature>
<dbReference type="AlphaFoldDB" id="A0A804LEE7"/>
<evidence type="ECO:0000313" key="3">
    <source>
        <dbReference type="Proteomes" id="UP000007305"/>
    </source>
</evidence>
<reference evidence="2" key="2">
    <citation type="submission" date="2019-07" db="EMBL/GenBank/DDBJ databases">
        <authorList>
            <person name="Seetharam A."/>
            <person name="Woodhouse M."/>
            <person name="Cannon E."/>
        </authorList>
    </citation>
    <scope>NUCLEOTIDE SEQUENCE [LARGE SCALE GENOMIC DNA]</scope>
    <source>
        <strain evidence="2">cv. B73</strain>
    </source>
</reference>
<dbReference type="InParanoid" id="A0A804LEE7"/>
<feature type="compositionally biased region" description="Low complexity" evidence="1">
    <location>
        <begin position="309"/>
        <end position="318"/>
    </location>
</feature>
<protein>
    <submittedName>
        <fullName evidence="2">Uncharacterized protein</fullName>
    </submittedName>
</protein>
<accession>A0A804LEE7</accession>
<organism evidence="2 3">
    <name type="scientific">Zea mays</name>
    <name type="common">Maize</name>
    <dbReference type="NCBI Taxonomy" id="4577"/>
    <lineage>
        <taxon>Eukaryota</taxon>
        <taxon>Viridiplantae</taxon>
        <taxon>Streptophyta</taxon>
        <taxon>Embryophyta</taxon>
        <taxon>Tracheophyta</taxon>
        <taxon>Spermatophyta</taxon>
        <taxon>Magnoliopsida</taxon>
        <taxon>Liliopsida</taxon>
        <taxon>Poales</taxon>
        <taxon>Poaceae</taxon>
        <taxon>PACMAD clade</taxon>
        <taxon>Panicoideae</taxon>
        <taxon>Andropogonodae</taxon>
        <taxon>Andropogoneae</taxon>
        <taxon>Tripsacinae</taxon>
        <taxon>Zea</taxon>
    </lineage>
</organism>
<feature type="region of interest" description="Disordered" evidence="1">
    <location>
        <begin position="42"/>
        <end position="66"/>
    </location>
</feature>
<dbReference type="Proteomes" id="UP000007305">
    <property type="component" value="Chromosome 1"/>
</dbReference>
<evidence type="ECO:0000313" key="2">
    <source>
        <dbReference type="EnsemblPlants" id="Zm00001eb005430_P001"/>
    </source>
</evidence>
<reference evidence="3" key="1">
    <citation type="submission" date="2015-12" db="EMBL/GenBank/DDBJ databases">
        <title>Update maize B73 reference genome by single molecule sequencing technologies.</title>
        <authorList>
            <consortium name="Maize Genome Sequencing Project"/>
            <person name="Ware D."/>
        </authorList>
    </citation>
    <scope>NUCLEOTIDE SEQUENCE [LARGE SCALE GENOMIC DNA]</scope>
    <source>
        <strain evidence="3">cv. B73</strain>
    </source>
</reference>
<feature type="compositionally biased region" description="Basic residues" evidence="1">
    <location>
        <begin position="296"/>
        <end position="305"/>
    </location>
</feature>
<name>A0A804LEE7_MAIZE</name>